<reference evidence="2" key="1">
    <citation type="journal article" date="2023" name="Front. Plant Sci.">
        <title>Chromosomal-level genome assembly of Melastoma candidum provides insights into trichome evolution.</title>
        <authorList>
            <person name="Zhong Y."/>
            <person name="Wu W."/>
            <person name="Sun C."/>
            <person name="Zou P."/>
            <person name="Liu Y."/>
            <person name="Dai S."/>
            <person name="Zhou R."/>
        </authorList>
    </citation>
    <scope>NUCLEOTIDE SEQUENCE [LARGE SCALE GENOMIC DNA]</scope>
</reference>
<comment type="caution">
    <text evidence="1">The sequence shown here is derived from an EMBL/GenBank/DDBJ whole genome shotgun (WGS) entry which is preliminary data.</text>
</comment>
<dbReference type="Proteomes" id="UP001057402">
    <property type="component" value="Chromosome 4"/>
</dbReference>
<organism evidence="1 2">
    <name type="scientific">Melastoma candidum</name>
    <dbReference type="NCBI Taxonomy" id="119954"/>
    <lineage>
        <taxon>Eukaryota</taxon>
        <taxon>Viridiplantae</taxon>
        <taxon>Streptophyta</taxon>
        <taxon>Embryophyta</taxon>
        <taxon>Tracheophyta</taxon>
        <taxon>Spermatophyta</taxon>
        <taxon>Magnoliopsida</taxon>
        <taxon>eudicotyledons</taxon>
        <taxon>Gunneridae</taxon>
        <taxon>Pentapetalae</taxon>
        <taxon>rosids</taxon>
        <taxon>malvids</taxon>
        <taxon>Myrtales</taxon>
        <taxon>Melastomataceae</taxon>
        <taxon>Melastomatoideae</taxon>
        <taxon>Melastomateae</taxon>
        <taxon>Melastoma</taxon>
    </lineage>
</organism>
<evidence type="ECO:0000313" key="2">
    <source>
        <dbReference type="Proteomes" id="UP001057402"/>
    </source>
</evidence>
<sequence>MPSVVLGSEGVTSSAPTDGEHHFDALVLAVLDIGANFRALMTSAMAREVELRGPAFPERRKEGNVDIFVVSGGTGLGQGALVPVLAPVDGDSPAIRSGEQNGEQGKDECP</sequence>
<evidence type="ECO:0000313" key="1">
    <source>
        <dbReference type="EMBL" id="KAI4378026.1"/>
    </source>
</evidence>
<dbReference type="EMBL" id="CM042883">
    <property type="protein sequence ID" value="KAI4378026.1"/>
    <property type="molecule type" value="Genomic_DNA"/>
</dbReference>
<name>A0ACB9RIF6_9MYRT</name>
<protein>
    <submittedName>
        <fullName evidence="1">Uncharacterized protein</fullName>
    </submittedName>
</protein>
<keyword evidence="2" id="KW-1185">Reference proteome</keyword>
<accession>A0ACB9RIF6</accession>
<proteinExistence type="predicted"/>
<gene>
    <name evidence="1" type="ORF">MLD38_015569</name>
</gene>